<evidence type="ECO:0000256" key="4">
    <source>
        <dbReference type="ARBA" id="ARBA00022729"/>
    </source>
</evidence>
<keyword evidence="3" id="KW-0813">Transport</keyword>
<evidence type="ECO:0000256" key="5">
    <source>
        <dbReference type="SAM" id="SignalP"/>
    </source>
</evidence>
<proteinExistence type="inferred from homology"/>
<dbReference type="EMBL" id="BMKS01000003">
    <property type="protein sequence ID" value="GGG24780.1"/>
    <property type="molecule type" value="Genomic_DNA"/>
</dbReference>
<dbReference type="Gene3D" id="3.40.190.10">
    <property type="entry name" value="Periplasmic binding protein-like II"/>
    <property type="match status" value="1"/>
</dbReference>
<evidence type="ECO:0000313" key="7">
    <source>
        <dbReference type="EMBL" id="GGG24780.1"/>
    </source>
</evidence>
<dbReference type="InterPro" id="IPR039424">
    <property type="entry name" value="SBP_5"/>
</dbReference>
<evidence type="ECO:0000256" key="1">
    <source>
        <dbReference type="ARBA" id="ARBA00004418"/>
    </source>
</evidence>
<evidence type="ECO:0000313" key="8">
    <source>
        <dbReference type="Proteomes" id="UP000597507"/>
    </source>
</evidence>
<dbReference type="PANTHER" id="PTHR30290:SF9">
    <property type="entry name" value="OLIGOPEPTIDE-BINDING PROTEIN APPA"/>
    <property type="match status" value="1"/>
</dbReference>
<dbReference type="InterPro" id="IPR030678">
    <property type="entry name" value="Peptide/Ni-bd"/>
</dbReference>
<reference evidence="7 8" key="1">
    <citation type="journal article" date="2014" name="Int. J. Syst. Evol. Microbiol.">
        <title>Complete genome sequence of Corynebacterium casei LMG S-19264T (=DSM 44701T), isolated from a smear-ripened cheese.</title>
        <authorList>
            <consortium name="US DOE Joint Genome Institute (JGI-PGF)"/>
            <person name="Walter F."/>
            <person name="Albersmeier A."/>
            <person name="Kalinowski J."/>
            <person name="Ruckert C."/>
        </authorList>
    </citation>
    <scope>NUCLEOTIDE SEQUENCE [LARGE SCALE GENOMIC DNA]</scope>
    <source>
        <strain evidence="7 8">CGMCC 1.16330</strain>
    </source>
</reference>
<organism evidence="7 8">
    <name type="scientific">Caldovatus sediminis</name>
    <dbReference type="NCBI Taxonomy" id="2041189"/>
    <lineage>
        <taxon>Bacteria</taxon>
        <taxon>Pseudomonadati</taxon>
        <taxon>Pseudomonadota</taxon>
        <taxon>Alphaproteobacteria</taxon>
        <taxon>Acetobacterales</taxon>
        <taxon>Roseomonadaceae</taxon>
        <taxon>Caldovatus</taxon>
    </lineage>
</organism>
<comment type="similarity">
    <text evidence="2">Belongs to the bacterial solute-binding protein 5 family.</text>
</comment>
<dbReference type="PANTHER" id="PTHR30290">
    <property type="entry name" value="PERIPLASMIC BINDING COMPONENT OF ABC TRANSPORTER"/>
    <property type="match status" value="1"/>
</dbReference>
<keyword evidence="8" id="KW-1185">Reference proteome</keyword>
<protein>
    <submittedName>
        <fullName evidence="7">ABC transporter substrate-binding protein</fullName>
    </submittedName>
</protein>
<comment type="caution">
    <text evidence="7">The sequence shown here is derived from an EMBL/GenBank/DDBJ whole genome shotgun (WGS) entry which is preliminary data.</text>
</comment>
<name>A0A8J3EAB6_9PROT</name>
<sequence length="520" mass="58316">MLRAWHAAALAALTAWAPATKAQNFSVGSASIIGSLDPHFYNVGPNNAVAATFFDRMLESDAQARVHPGLLESWRLLADDTWEFRLRAGVRFHNGAEFTAEDIAFTIARLPTIVNSPGSFTTYTRSIAAVEVVDPMTVRIRTNGPYPNLLVDLARIAVLNRRTHENATTDDFNAGRAVIGTGPFRLVEHRPSDRILMARNDAYWGEKPRWERVDYRMVTNDPARTAALLAGDLDAIEQVPTSDIARLRRDPRIAISETESLRNAFLVFDHSREGATPFVADNDGRPLERNPLKDRRVRQALSIAIDRHAIVERVMEGAASPSMQFVGQGVFGHVPDLQPPRADPEAARRLLAEAGYPNGFRITLHTSNDRYQNDARTAQAVGQMWTRIGVRTQVEAMPFTNFIGRASRQEFSVWYASWGSSTGETSGAMRSALMTFNRERGTGAVNRGRYSNPEFDARMLAAMREMDDEKREQLLQEAMRFVMQDHPIAPMLLFRNIWAMRSGIAHTPRADELTRPQDFR</sequence>
<dbReference type="Proteomes" id="UP000597507">
    <property type="component" value="Unassembled WGS sequence"/>
</dbReference>
<dbReference type="SUPFAM" id="SSF53850">
    <property type="entry name" value="Periplasmic binding protein-like II"/>
    <property type="match status" value="1"/>
</dbReference>
<dbReference type="GO" id="GO:1904680">
    <property type="term" value="F:peptide transmembrane transporter activity"/>
    <property type="evidence" value="ECO:0007669"/>
    <property type="project" value="TreeGrafter"/>
</dbReference>
<evidence type="ECO:0000256" key="2">
    <source>
        <dbReference type="ARBA" id="ARBA00005695"/>
    </source>
</evidence>
<feature type="signal peptide" evidence="5">
    <location>
        <begin position="1"/>
        <end position="22"/>
    </location>
</feature>
<dbReference type="RefSeq" id="WP_188899023.1">
    <property type="nucleotide sequence ID" value="NZ_BMKS01000003.1"/>
</dbReference>
<dbReference type="InterPro" id="IPR000914">
    <property type="entry name" value="SBP_5_dom"/>
</dbReference>
<gene>
    <name evidence="7" type="ORF">GCM10010964_11010</name>
</gene>
<dbReference type="GO" id="GO:0043190">
    <property type="term" value="C:ATP-binding cassette (ABC) transporter complex"/>
    <property type="evidence" value="ECO:0007669"/>
    <property type="project" value="InterPro"/>
</dbReference>
<feature type="domain" description="Solute-binding protein family 5" evidence="6">
    <location>
        <begin position="66"/>
        <end position="431"/>
    </location>
</feature>
<feature type="chain" id="PRO_5035169636" evidence="5">
    <location>
        <begin position="23"/>
        <end position="520"/>
    </location>
</feature>
<dbReference type="Pfam" id="PF00496">
    <property type="entry name" value="SBP_bac_5"/>
    <property type="match status" value="1"/>
</dbReference>
<dbReference type="PIRSF" id="PIRSF002741">
    <property type="entry name" value="MppA"/>
    <property type="match status" value="1"/>
</dbReference>
<dbReference type="CDD" id="cd08498">
    <property type="entry name" value="PBP2_NikA_DppA_OppA_like_2"/>
    <property type="match status" value="1"/>
</dbReference>
<evidence type="ECO:0000256" key="3">
    <source>
        <dbReference type="ARBA" id="ARBA00022448"/>
    </source>
</evidence>
<dbReference type="Gene3D" id="3.90.76.10">
    <property type="entry name" value="Dipeptide-binding Protein, Domain 1"/>
    <property type="match status" value="1"/>
</dbReference>
<comment type="subcellular location">
    <subcellularLocation>
        <location evidence="1">Periplasm</location>
    </subcellularLocation>
</comment>
<keyword evidence="4 5" id="KW-0732">Signal</keyword>
<dbReference type="GO" id="GO:0015833">
    <property type="term" value="P:peptide transport"/>
    <property type="evidence" value="ECO:0007669"/>
    <property type="project" value="TreeGrafter"/>
</dbReference>
<evidence type="ECO:0000259" key="6">
    <source>
        <dbReference type="Pfam" id="PF00496"/>
    </source>
</evidence>
<dbReference type="AlphaFoldDB" id="A0A8J3EAB6"/>
<dbReference type="Gene3D" id="3.10.105.10">
    <property type="entry name" value="Dipeptide-binding Protein, Domain 3"/>
    <property type="match status" value="1"/>
</dbReference>
<dbReference type="GO" id="GO:0030288">
    <property type="term" value="C:outer membrane-bounded periplasmic space"/>
    <property type="evidence" value="ECO:0007669"/>
    <property type="project" value="UniProtKB-ARBA"/>
</dbReference>
<accession>A0A8J3EAB6</accession>